<dbReference type="PANTHER" id="PTHR46552">
    <property type="entry name" value="NADH-UBIQUINONE OXIDOREDUCTASE CHAIN 2"/>
    <property type="match status" value="1"/>
</dbReference>
<keyword evidence="5" id="KW-0813">Transport</keyword>
<feature type="transmembrane region" description="Helical" evidence="17">
    <location>
        <begin position="91"/>
        <end position="109"/>
    </location>
</feature>
<dbReference type="CTD" id="4536"/>
<comment type="catalytic activity">
    <reaction evidence="16 17">
        <text>a ubiquinone + NADH + 5 H(+)(in) = a ubiquinol + NAD(+) + 4 H(+)(out)</text>
        <dbReference type="Rhea" id="RHEA:29091"/>
        <dbReference type="Rhea" id="RHEA-COMP:9565"/>
        <dbReference type="Rhea" id="RHEA-COMP:9566"/>
        <dbReference type="ChEBI" id="CHEBI:15378"/>
        <dbReference type="ChEBI" id="CHEBI:16389"/>
        <dbReference type="ChEBI" id="CHEBI:17976"/>
        <dbReference type="ChEBI" id="CHEBI:57540"/>
        <dbReference type="ChEBI" id="CHEBI:57945"/>
        <dbReference type="EC" id="7.1.1.2"/>
    </reaction>
</comment>
<gene>
    <name evidence="20" type="primary">ND2</name>
</gene>
<keyword evidence="6 17" id="KW-0679">Respiratory chain</keyword>
<protein>
    <recommendedName>
        <fullName evidence="4 17">NADH-ubiquinone oxidoreductase chain 2</fullName>
        <ecNumber evidence="3 17">7.1.1.2</ecNumber>
    </recommendedName>
</protein>
<dbReference type="PANTHER" id="PTHR46552:SF1">
    <property type="entry name" value="NADH-UBIQUINONE OXIDOREDUCTASE CHAIN 2"/>
    <property type="match status" value="1"/>
</dbReference>
<comment type="subcellular location">
    <subcellularLocation>
        <location evidence="1 17">Mitochondrion inner membrane</location>
        <topology evidence="1 17">Multi-pass membrane protein</topology>
    </subcellularLocation>
</comment>
<feature type="transmembrane region" description="Helical" evidence="17">
    <location>
        <begin position="188"/>
        <end position="210"/>
    </location>
</feature>
<keyword evidence="8 17" id="KW-0999">Mitochondrion inner membrane</keyword>
<evidence type="ECO:0000256" key="10">
    <source>
        <dbReference type="ARBA" id="ARBA00022982"/>
    </source>
</evidence>
<evidence type="ECO:0000256" key="4">
    <source>
        <dbReference type="ARBA" id="ARBA00021008"/>
    </source>
</evidence>
<proteinExistence type="inferred from homology"/>
<dbReference type="Pfam" id="PF06444">
    <property type="entry name" value="NADH_dehy_S2_C"/>
    <property type="match status" value="1"/>
</dbReference>
<keyword evidence="11 17" id="KW-1133">Transmembrane helix</keyword>
<evidence type="ECO:0000256" key="2">
    <source>
        <dbReference type="ARBA" id="ARBA00007012"/>
    </source>
</evidence>
<keyword evidence="12 17" id="KW-0520">NAD</keyword>
<feature type="domain" description="NADH:quinone oxidoreductase/Mrp antiporter transmembrane" evidence="18">
    <location>
        <begin position="23"/>
        <end position="285"/>
    </location>
</feature>
<evidence type="ECO:0000256" key="17">
    <source>
        <dbReference type="RuleBase" id="RU003403"/>
    </source>
</evidence>
<feature type="transmembrane region" description="Helical" evidence="17">
    <location>
        <begin position="274"/>
        <end position="293"/>
    </location>
</feature>
<dbReference type="RefSeq" id="YP_009001960.1">
    <property type="nucleotide sequence ID" value="NC_023448.1"/>
</dbReference>
<evidence type="ECO:0000256" key="16">
    <source>
        <dbReference type="ARBA" id="ARBA00049551"/>
    </source>
</evidence>
<dbReference type="EMBL" id="JQ639065">
    <property type="protein sequence ID" value="AFH09399.1"/>
    <property type="molecule type" value="Genomic_DNA"/>
</dbReference>
<dbReference type="GO" id="GO:0005743">
    <property type="term" value="C:mitochondrial inner membrane"/>
    <property type="evidence" value="ECO:0007669"/>
    <property type="project" value="UniProtKB-SubCell"/>
</dbReference>
<dbReference type="EC" id="7.1.1.2" evidence="3 17"/>
<evidence type="ECO:0000256" key="7">
    <source>
        <dbReference type="ARBA" id="ARBA00022692"/>
    </source>
</evidence>
<evidence type="ECO:0000256" key="11">
    <source>
        <dbReference type="ARBA" id="ARBA00022989"/>
    </source>
</evidence>
<reference evidence="20" key="1">
    <citation type="submission" date="2012-02" db="EMBL/GenBank/DDBJ databases">
        <authorList>
            <person name="Kong X."/>
            <person name="Wang S."/>
        </authorList>
    </citation>
    <scope>NUCLEOTIDE SEQUENCE</scope>
</reference>
<feature type="transmembrane region" description="Helical" evidence="17">
    <location>
        <begin position="230"/>
        <end position="253"/>
    </location>
</feature>
<feature type="domain" description="NADH dehydrogenase subunit 2 C-terminal" evidence="19">
    <location>
        <begin position="289"/>
        <end position="343"/>
    </location>
</feature>
<name>W5QKW1_9PLEU</name>
<dbReference type="PRINTS" id="PR01436">
    <property type="entry name" value="NADHDHGNASE2"/>
</dbReference>
<dbReference type="GO" id="GO:0006120">
    <property type="term" value="P:mitochondrial electron transport, NADH to ubiquinone"/>
    <property type="evidence" value="ECO:0007669"/>
    <property type="project" value="InterPro"/>
</dbReference>
<sequence length="349" mass="37876">MHPLPAMILVSSLMTSTSLMAFSSNWLLTWMLLEINTMVILPIMARTQSPRAVEACAKYFIIQSVAATTYLFSGLLNVFSSGNWNLFEASQSFAVALATLGLSLKLGLAPMHSWMPEVLQGIDLLTGLLMSTIQKIAPIIALLTVPNIFPALAMIVGIISIAIGGWAGLNQTQVRKVLAYSSIAHMGWFVSVIVMSQIVAVQTVVIYIFMTSSIFLMLKLNLVHTIHKLGASWAKTPVLAMITPIILLSLAGLPPLSGFSPKMMILREYTQHDLALPATLMAMLALLSLYFYLRMAYAMGLTVYPAPATALATWRPSPSTPVAAPLSVASTSGMMMMPMTPAMTIYLMR</sequence>
<dbReference type="InterPro" id="IPR001750">
    <property type="entry name" value="ND/Mrp_TM"/>
</dbReference>
<evidence type="ECO:0000256" key="13">
    <source>
        <dbReference type="ARBA" id="ARBA00023075"/>
    </source>
</evidence>
<dbReference type="InterPro" id="IPR003917">
    <property type="entry name" value="NADH_UbQ_OxRdtase_chain2"/>
</dbReference>
<keyword evidence="14 17" id="KW-0496">Mitochondrion</keyword>
<dbReference type="GO" id="GO:0008137">
    <property type="term" value="F:NADH dehydrogenase (ubiquinone) activity"/>
    <property type="evidence" value="ECO:0007669"/>
    <property type="project" value="UniProtKB-EC"/>
</dbReference>
<feature type="transmembrane region" description="Helical" evidence="17">
    <location>
        <begin position="148"/>
        <end position="167"/>
    </location>
</feature>
<comment type="similarity">
    <text evidence="2 17">Belongs to the complex I subunit 2 family.</text>
</comment>
<geneLocation type="mitochondrion" evidence="20"/>
<evidence type="ECO:0000256" key="14">
    <source>
        <dbReference type="ARBA" id="ARBA00023128"/>
    </source>
</evidence>
<keyword evidence="10 17" id="KW-0249">Electron transport</keyword>
<dbReference type="AlphaFoldDB" id="W5QKW1"/>
<feature type="transmembrane region" description="Helical" evidence="17">
    <location>
        <begin position="30"/>
        <end position="47"/>
    </location>
</feature>
<comment type="function">
    <text evidence="17">Core subunit of the mitochondrial membrane respiratory chain NADH dehydrogenase (Complex I) which catalyzes electron transfer from NADH through the respiratory chain, using ubiquinone as an electron acceptor. Essential for the catalytic activity and assembly of complex I.</text>
</comment>
<evidence type="ECO:0000256" key="9">
    <source>
        <dbReference type="ARBA" id="ARBA00022967"/>
    </source>
</evidence>
<dbReference type="GeneID" id="18267108"/>
<evidence type="ECO:0000259" key="19">
    <source>
        <dbReference type="Pfam" id="PF06444"/>
    </source>
</evidence>
<keyword evidence="7 17" id="KW-0812">Transmembrane</keyword>
<evidence type="ECO:0000313" key="20">
    <source>
        <dbReference type="EMBL" id="AFH09399.1"/>
    </source>
</evidence>
<dbReference type="InterPro" id="IPR050175">
    <property type="entry name" value="Complex_I_Subunit_2"/>
</dbReference>
<keyword evidence="13 17" id="KW-0830">Ubiquinone</keyword>
<keyword evidence="9 17" id="KW-1278">Translocase</keyword>
<organism evidence="20">
    <name type="scientific">Peltorhamphus novaezeelandiae</name>
    <name type="common">New Zealand sole</name>
    <dbReference type="NCBI Taxonomy" id="526620"/>
    <lineage>
        <taxon>Eukaryota</taxon>
        <taxon>Metazoa</taxon>
        <taxon>Chordata</taxon>
        <taxon>Craniata</taxon>
        <taxon>Vertebrata</taxon>
        <taxon>Euteleostomi</taxon>
        <taxon>Actinopterygii</taxon>
        <taxon>Neopterygii</taxon>
        <taxon>Teleostei</taxon>
        <taxon>Neoteleostei</taxon>
        <taxon>Acanthomorphata</taxon>
        <taxon>Carangaria</taxon>
        <taxon>Pleuronectiformes</taxon>
        <taxon>Pleuronectoidei</taxon>
        <taxon>Rhombosoleidae</taxon>
        <taxon>Peltorhamphus</taxon>
    </lineage>
</organism>
<dbReference type="InterPro" id="IPR010933">
    <property type="entry name" value="NADH_DH_su2_C"/>
</dbReference>
<evidence type="ECO:0000256" key="5">
    <source>
        <dbReference type="ARBA" id="ARBA00022448"/>
    </source>
</evidence>
<feature type="transmembrane region" description="Helical" evidence="17">
    <location>
        <begin position="59"/>
        <end position="79"/>
    </location>
</feature>
<evidence type="ECO:0000256" key="15">
    <source>
        <dbReference type="ARBA" id="ARBA00023136"/>
    </source>
</evidence>
<evidence type="ECO:0000256" key="12">
    <source>
        <dbReference type="ARBA" id="ARBA00023027"/>
    </source>
</evidence>
<evidence type="ECO:0000259" key="18">
    <source>
        <dbReference type="Pfam" id="PF00361"/>
    </source>
</evidence>
<evidence type="ECO:0000256" key="6">
    <source>
        <dbReference type="ARBA" id="ARBA00022660"/>
    </source>
</evidence>
<evidence type="ECO:0000256" key="1">
    <source>
        <dbReference type="ARBA" id="ARBA00004448"/>
    </source>
</evidence>
<evidence type="ECO:0000256" key="3">
    <source>
        <dbReference type="ARBA" id="ARBA00012944"/>
    </source>
</evidence>
<keyword evidence="15 17" id="KW-0472">Membrane</keyword>
<accession>W5QKW1</accession>
<evidence type="ECO:0000256" key="8">
    <source>
        <dbReference type="ARBA" id="ARBA00022792"/>
    </source>
</evidence>
<dbReference type="Pfam" id="PF00361">
    <property type="entry name" value="Proton_antipo_M"/>
    <property type="match status" value="1"/>
</dbReference>